<dbReference type="InterPro" id="IPR013780">
    <property type="entry name" value="Glyco_hydro_b"/>
</dbReference>
<sequence>MVVNTESVIASGVADKYGINLNAGLDADANRPAGARPLAQAVQEMGAKRLRFPGGAKSNFYVWAAAPYTSAATAHWVPGSYYAGASRNTMNTDQLMATCRQTGAQAHINVAYNPAAGLDQQVAAAWVRYANITKGYGIKYWEVGNEMWNDKGLSAAQAADIASRYAAAMKAVDPSIKVGISWNSQAGFQTIVNAAPNIDFVACSNYTTAWYGAYSTYATTPDIDLLPDARAALNAVGSSGKSVVVSEFNAINWYQGWGKTNDLGHALVNFETIGQLLTTPRIDYGALWNTRWFGEEWDGFSLYTALNRANGLHASGMALAVWGKFIQDQLVRTTSSPTVKTFAAYDASTGTLNVFLENKAEQAQRVAVPIRSSNAYGATAAVWQLTGSGSWDQTPTWAAAAPVRVAGNTIPEINLPAVSVTVVSLTKAGAGPVATTRVANGGFETGTLAPWATWLNGGEAGLTTSTTRAGSQAGWAGGGLAYLYQVVQGLQPNTTYTLTCDVAAYSSSGATAWVGVKNTGTTEQYQEVGDTNGGWRTVSFTFTTGSSQTSAEIYLWNTDASTWAWIDEVRLTDGSSAARQLSAVAADQRAAPPLANAQLTVFPNPFRSTFTYELPEPHTLQEVQLLDLRGAEVSGVLVQQGGRQGRITPPASLPAGLYLLRLTTPQGKTTVHKVVKQ</sequence>
<evidence type="ECO:0000313" key="4">
    <source>
        <dbReference type="Proteomes" id="UP000597617"/>
    </source>
</evidence>
<dbReference type="PANTHER" id="PTHR43576">
    <property type="entry name" value="ALPHA-L-ARABINOFURANOSIDASE C-RELATED"/>
    <property type="match status" value="1"/>
</dbReference>
<feature type="domain" description="CBM-cenC" evidence="2">
    <location>
        <begin position="439"/>
        <end position="559"/>
    </location>
</feature>
<dbReference type="SUPFAM" id="SSF51445">
    <property type="entry name" value="(Trans)glycosidases"/>
    <property type="match status" value="1"/>
</dbReference>
<dbReference type="Proteomes" id="UP000597617">
    <property type="component" value="Unassembled WGS sequence"/>
</dbReference>
<keyword evidence="4" id="KW-1185">Reference proteome</keyword>
<dbReference type="InterPro" id="IPR017853">
    <property type="entry name" value="GH"/>
</dbReference>
<organism evidence="3 4">
    <name type="scientific">Hymenobacter jeongseonensis</name>
    <dbReference type="NCBI Taxonomy" id="2791027"/>
    <lineage>
        <taxon>Bacteria</taxon>
        <taxon>Pseudomonadati</taxon>
        <taxon>Bacteroidota</taxon>
        <taxon>Cytophagia</taxon>
        <taxon>Cytophagales</taxon>
        <taxon>Hymenobacteraceae</taxon>
        <taxon>Hymenobacter</taxon>
    </lineage>
</organism>
<dbReference type="Gene3D" id="3.20.20.80">
    <property type="entry name" value="Glycosidases"/>
    <property type="match status" value="1"/>
</dbReference>
<dbReference type="SUPFAM" id="SSF49785">
    <property type="entry name" value="Galactose-binding domain-like"/>
    <property type="match status" value="1"/>
</dbReference>
<protein>
    <submittedName>
        <fullName evidence="3">T9SS type A sorting domain-containing protein</fullName>
    </submittedName>
</protein>
<comment type="caution">
    <text evidence="3">The sequence shown here is derived from an EMBL/GenBank/DDBJ whole genome shotgun (WGS) entry which is preliminary data.</text>
</comment>
<dbReference type="InterPro" id="IPR026444">
    <property type="entry name" value="Secre_tail"/>
</dbReference>
<dbReference type="InterPro" id="IPR008979">
    <property type="entry name" value="Galactose-bd-like_sf"/>
</dbReference>
<evidence type="ECO:0000259" key="2">
    <source>
        <dbReference type="Pfam" id="PF02018"/>
    </source>
</evidence>
<gene>
    <name evidence="3" type="ORF">I2I05_18075</name>
</gene>
<keyword evidence="1" id="KW-0378">Hydrolase</keyword>
<proteinExistence type="predicted"/>
<dbReference type="PANTHER" id="PTHR43576:SF3">
    <property type="entry name" value="ALPHA-L-ARABINOFURANOSIDASE C"/>
    <property type="match status" value="1"/>
</dbReference>
<name>A0ABS0ILR5_9BACT</name>
<reference evidence="3 4" key="1">
    <citation type="submission" date="2020-11" db="EMBL/GenBank/DDBJ databases">
        <authorList>
            <person name="Kim M.K."/>
        </authorList>
    </citation>
    <scope>NUCLEOTIDE SEQUENCE [LARGE SCALE GENOMIC DNA]</scope>
    <source>
        <strain evidence="3 4">BT683</strain>
    </source>
</reference>
<dbReference type="RefSeq" id="WP_196283656.1">
    <property type="nucleotide sequence ID" value="NZ_JADQDQ010000011.1"/>
</dbReference>
<dbReference type="Gene3D" id="2.60.120.260">
    <property type="entry name" value="Galactose-binding domain-like"/>
    <property type="match status" value="1"/>
</dbReference>
<evidence type="ECO:0000313" key="3">
    <source>
        <dbReference type="EMBL" id="MBF9239305.1"/>
    </source>
</evidence>
<dbReference type="EMBL" id="JADQDQ010000011">
    <property type="protein sequence ID" value="MBF9239305.1"/>
    <property type="molecule type" value="Genomic_DNA"/>
</dbReference>
<evidence type="ECO:0000256" key="1">
    <source>
        <dbReference type="ARBA" id="ARBA00022801"/>
    </source>
</evidence>
<dbReference type="Pfam" id="PF02018">
    <property type="entry name" value="CBM_4_9"/>
    <property type="match status" value="1"/>
</dbReference>
<dbReference type="Gene3D" id="2.60.40.1180">
    <property type="entry name" value="Golgi alpha-mannosidase II"/>
    <property type="match status" value="1"/>
</dbReference>
<dbReference type="NCBIfam" id="TIGR04183">
    <property type="entry name" value="Por_Secre_tail"/>
    <property type="match status" value="1"/>
</dbReference>
<dbReference type="InterPro" id="IPR003305">
    <property type="entry name" value="CenC_carb-bd"/>
</dbReference>
<accession>A0ABS0ILR5</accession>